<comment type="similarity">
    <text evidence="1">Belongs to the carbohydrate kinase PfkB family.</text>
</comment>
<evidence type="ECO:0000313" key="7">
    <source>
        <dbReference type="EMBL" id="SDX42604.1"/>
    </source>
</evidence>
<dbReference type="Pfam" id="PF00294">
    <property type="entry name" value="PfkB"/>
    <property type="match status" value="1"/>
</dbReference>
<evidence type="ECO:0000256" key="3">
    <source>
        <dbReference type="ARBA" id="ARBA00022741"/>
    </source>
</evidence>
<evidence type="ECO:0000256" key="2">
    <source>
        <dbReference type="ARBA" id="ARBA00022679"/>
    </source>
</evidence>
<dbReference type="PANTHER" id="PTHR43085:SF1">
    <property type="entry name" value="PSEUDOURIDINE KINASE-RELATED"/>
    <property type="match status" value="1"/>
</dbReference>
<evidence type="ECO:0000256" key="1">
    <source>
        <dbReference type="ARBA" id="ARBA00010688"/>
    </source>
</evidence>
<name>A0A1H3BMN1_9RHOB</name>
<dbReference type="InterPro" id="IPR011611">
    <property type="entry name" value="PfkB_dom"/>
</dbReference>
<evidence type="ECO:0000256" key="5">
    <source>
        <dbReference type="ARBA" id="ARBA00022840"/>
    </source>
</evidence>
<evidence type="ECO:0000256" key="4">
    <source>
        <dbReference type="ARBA" id="ARBA00022777"/>
    </source>
</evidence>
<dbReference type="GO" id="GO:0016301">
    <property type="term" value="F:kinase activity"/>
    <property type="evidence" value="ECO:0007669"/>
    <property type="project" value="UniProtKB-KW"/>
</dbReference>
<evidence type="ECO:0000259" key="6">
    <source>
        <dbReference type="Pfam" id="PF00294"/>
    </source>
</evidence>
<dbReference type="STRING" id="356660.SAMN05444336_10571"/>
<dbReference type="SUPFAM" id="SSF53613">
    <property type="entry name" value="Ribokinase-like"/>
    <property type="match status" value="1"/>
</dbReference>
<feature type="domain" description="Carbohydrate kinase PfkB" evidence="6">
    <location>
        <begin position="4"/>
        <end position="303"/>
    </location>
</feature>
<dbReference type="RefSeq" id="WP_092683057.1">
    <property type="nucleotide sequence ID" value="NZ_FNMZ01000005.1"/>
</dbReference>
<accession>A0A1H3BMN1</accession>
<keyword evidence="8" id="KW-1185">Reference proteome</keyword>
<dbReference type="Gene3D" id="3.40.1190.20">
    <property type="match status" value="1"/>
</dbReference>
<sequence length="312" mass="32295">MTILVCGEALFDVFVDQEHPLGFRLDARIGGSAFNLAIGLARLGRGAGLLTGIGAGVMGRKLRGALEAEGVDARYLVDKPDPVTLAMVEVKAGGSADYVFHGEGAADRAVTGADLPELDGLRALAFGCFSLLTRPTGDSFLSLASRARAAGLPVALDPNIRASVEPDMGVWRTRVDAFAACADIVKVSEEDFEALNPGMSPEEGARRWLGLGASLVALTRGGGGAEAWTETLHVSCEAPQVEVADTVGAGDSFLAGLLCALDEGGALTGEGVRGLDAARLTAALEFASAVASITCTRRGADIPRRDELPQRF</sequence>
<dbReference type="GO" id="GO:0005524">
    <property type="term" value="F:ATP binding"/>
    <property type="evidence" value="ECO:0007669"/>
    <property type="project" value="UniProtKB-KW"/>
</dbReference>
<dbReference type="PROSITE" id="PS00584">
    <property type="entry name" value="PFKB_KINASES_2"/>
    <property type="match status" value="1"/>
</dbReference>
<dbReference type="AlphaFoldDB" id="A0A1H3BMN1"/>
<keyword evidence="5" id="KW-0067">ATP-binding</keyword>
<dbReference type="InterPro" id="IPR002173">
    <property type="entry name" value="Carboh/pur_kinase_PfkB_CS"/>
</dbReference>
<dbReference type="InterPro" id="IPR029056">
    <property type="entry name" value="Ribokinase-like"/>
</dbReference>
<dbReference type="CDD" id="cd01167">
    <property type="entry name" value="bac_FRK"/>
    <property type="match status" value="1"/>
</dbReference>
<dbReference type="PANTHER" id="PTHR43085">
    <property type="entry name" value="HEXOKINASE FAMILY MEMBER"/>
    <property type="match status" value="1"/>
</dbReference>
<protein>
    <submittedName>
        <fullName evidence="7">Fructokinase</fullName>
    </submittedName>
</protein>
<dbReference type="InterPro" id="IPR050306">
    <property type="entry name" value="PfkB_Carbo_kinase"/>
</dbReference>
<keyword evidence="3" id="KW-0547">Nucleotide-binding</keyword>
<reference evidence="7 8" key="1">
    <citation type="submission" date="2016-10" db="EMBL/GenBank/DDBJ databases">
        <authorList>
            <person name="de Groot N.N."/>
        </authorList>
    </citation>
    <scope>NUCLEOTIDE SEQUENCE [LARGE SCALE GENOMIC DNA]</scope>
    <source>
        <strain evidence="7 8">DSM 17890</strain>
    </source>
</reference>
<dbReference type="EMBL" id="FNMZ01000005">
    <property type="protein sequence ID" value="SDX42604.1"/>
    <property type="molecule type" value="Genomic_DNA"/>
</dbReference>
<evidence type="ECO:0000313" key="8">
    <source>
        <dbReference type="Proteomes" id="UP000199118"/>
    </source>
</evidence>
<gene>
    <name evidence="7" type="ORF">SAMN05444336_10571</name>
</gene>
<dbReference type="Proteomes" id="UP000199118">
    <property type="component" value="Unassembled WGS sequence"/>
</dbReference>
<keyword evidence="4 7" id="KW-0418">Kinase</keyword>
<dbReference type="OrthoDB" id="9795789at2"/>
<keyword evidence="2" id="KW-0808">Transferase</keyword>
<organism evidence="7 8">
    <name type="scientific">Albimonas donghaensis</name>
    <dbReference type="NCBI Taxonomy" id="356660"/>
    <lineage>
        <taxon>Bacteria</taxon>
        <taxon>Pseudomonadati</taxon>
        <taxon>Pseudomonadota</taxon>
        <taxon>Alphaproteobacteria</taxon>
        <taxon>Rhodobacterales</taxon>
        <taxon>Paracoccaceae</taxon>
        <taxon>Albimonas</taxon>
    </lineage>
</organism>
<proteinExistence type="inferred from homology"/>